<feature type="transmembrane region" description="Helical" evidence="7">
    <location>
        <begin position="236"/>
        <end position="256"/>
    </location>
</feature>
<evidence type="ECO:0000256" key="7">
    <source>
        <dbReference type="SAM" id="Phobius"/>
    </source>
</evidence>
<evidence type="ECO:0000256" key="2">
    <source>
        <dbReference type="ARBA" id="ARBA00022448"/>
    </source>
</evidence>
<dbReference type="Gene3D" id="1.20.1250.20">
    <property type="entry name" value="MFS general substrate transporter like domains"/>
    <property type="match status" value="1"/>
</dbReference>
<keyword evidence="2" id="KW-0813">Transport</keyword>
<name>A0A916TZQ4_9HYPH</name>
<dbReference type="Gene3D" id="1.20.1720.10">
    <property type="entry name" value="Multidrug resistance protein D"/>
    <property type="match status" value="1"/>
</dbReference>
<evidence type="ECO:0000256" key="5">
    <source>
        <dbReference type="ARBA" id="ARBA00022989"/>
    </source>
</evidence>
<evidence type="ECO:0000256" key="4">
    <source>
        <dbReference type="ARBA" id="ARBA00022692"/>
    </source>
</evidence>
<feature type="transmembrane region" description="Helical" evidence="7">
    <location>
        <begin position="411"/>
        <end position="431"/>
    </location>
</feature>
<evidence type="ECO:0000256" key="1">
    <source>
        <dbReference type="ARBA" id="ARBA00004651"/>
    </source>
</evidence>
<feature type="transmembrane region" description="Helical" evidence="7">
    <location>
        <begin position="375"/>
        <end position="399"/>
    </location>
</feature>
<comment type="subcellular location">
    <subcellularLocation>
        <location evidence="1">Cell membrane</location>
        <topology evidence="1">Multi-pass membrane protein</topology>
    </subcellularLocation>
</comment>
<feature type="transmembrane region" description="Helical" evidence="7">
    <location>
        <begin position="343"/>
        <end position="363"/>
    </location>
</feature>
<gene>
    <name evidence="9" type="ORF">GCM10010994_04770</name>
</gene>
<comment type="caution">
    <text evidence="9">The sequence shown here is derived from an EMBL/GenBank/DDBJ whole genome shotgun (WGS) entry which is preliminary data.</text>
</comment>
<feature type="transmembrane region" description="Helical" evidence="7">
    <location>
        <begin position="60"/>
        <end position="78"/>
    </location>
</feature>
<dbReference type="EMBL" id="BMGG01000001">
    <property type="protein sequence ID" value="GGC48634.1"/>
    <property type="molecule type" value="Genomic_DNA"/>
</dbReference>
<feature type="transmembrane region" description="Helical" evidence="7">
    <location>
        <begin position="210"/>
        <end position="230"/>
    </location>
</feature>
<dbReference type="PROSITE" id="PS50850">
    <property type="entry name" value="MFS"/>
    <property type="match status" value="1"/>
</dbReference>
<dbReference type="Pfam" id="PF07690">
    <property type="entry name" value="MFS_1"/>
    <property type="match status" value="1"/>
</dbReference>
<dbReference type="PANTHER" id="PTHR23501">
    <property type="entry name" value="MAJOR FACILITATOR SUPERFAMILY"/>
    <property type="match status" value="1"/>
</dbReference>
<evidence type="ECO:0000256" key="6">
    <source>
        <dbReference type="ARBA" id="ARBA00023136"/>
    </source>
</evidence>
<sequence length="514" mass="52316">MSATDVAPADDEAAIAIPKWQFNVALAGLLCVMAVSALDANIVGPALPRITSDLGHLSELSWVLTVFLLASTAATPVYGKLSDMYGRRPLVTTAVLIFLAGSAACGLAQTMPQLLAGRAIQGLGAGGLMTLTQITMSDLVSPRRRGSYQGLFGAVFTLANLGGAPLGGAITELWSWRWIFYVNVPIGLAALALIWAGLPPGQRSSTHRIDYAGILVVSAVSTCLLVALSLGTSLGWTSLPVLGLLAVAILLAIAIFPVERGQKEPLIPIGMVRNPVWLIATLVSCALTMAVFGSLAFLPLFLQLVIGLSPTMSGLVMAPTAAGLMLSLLVGGQIITKTGRYKTLAVAGVSIATLSLVALAWATHAGLGGGSMAALLLPVGVGLGLVMPGLTVALQNAVAPSDIGTATATSGFFRSLAGAFGVAAAGAIVAARLDAARPAGVQEGNMASLGLQQIAALAPDARALVVGHYQSAIFISFVVGAAVAAIGLLLILMLKEQVLSTKAGKDREAAALHV</sequence>
<feature type="transmembrane region" description="Helical" evidence="7">
    <location>
        <begin position="90"/>
        <end position="109"/>
    </location>
</feature>
<evidence type="ECO:0000313" key="10">
    <source>
        <dbReference type="Proteomes" id="UP000637002"/>
    </source>
</evidence>
<reference evidence="9" key="2">
    <citation type="submission" date="2020-09" db="EMBL/GenBank/DDBJ databases">
        <authorList>
            <person name="Sun Q."/>
            <person name="Zhou Y."/>
        </authorList>
    </citation>
    <scope>NUCLEOTIDE SEQUENCE</scope>
    <source>
        <strain evidence="9">CGMCC 1.12919</strain>
    </source>
</reference>
<dbReference type="GO" id="GO:0022857">
    <property type="term" value="F:transmembrane transporter activity"/>
    <property type="evidence" value="ECO:0007669"/>
    <property type="project" value="InterPro"/>
</dbReference>
<dbReference type="RefSeq" id="WP_188607502.1">
    <property type="nucleotide sequence ID" value="NZ_BMGG01000001.1"/>
</dbReference>
<protein>
    <recommendedName>
        <fullName evidence="8">Major facilitator superfamily (MFS) profile domain-containing protein</fullName>
    </recommendedName>
</protein>
<dbReference type="InterPro" id="IPR020846">
    <property type="entry name" value="MFS_dom"/>
</dbReference>
<evidence type="ECO:0000256" key="3">
    <source>
        <dbReference type="ARBA" id="ARBA00022475"/>
    </source>
</evidence>
<feature type="transmembrane region" description="Helical" evidence="7">
    <location>
        <begin position="276"/>
        <end position="306"/>
    </location>
</feature>
<dbReference type="PANTHER" id="PTHR23501:SF197">
    <property type="entry name" value="COMD"/>
    <property type="match status" value="1"/>
</dbReference>
<keyword evidence="6 7" id="KW-0472">Membrane</keyword>
<accession>A0A916TZQ4</accession>
<feature type="transmembrane region" description="Helical" evidence="7">
    <location>
        <begin position="472"/>
        <end position="494"/>
    </location>
</feature>
<keyword evidence="5 7" id="KW-1133">Transmembrane helix</keyword>
<dbReference type="CDD" id="cd17502">
    <property type="entry name" value="MFS_Azr1_MDR_like"/>
    <property type="match status" value="1"/>
</dbReference>
<feature type="transmembrane region" description="Helical" evidence="7">
    <location>
        <begin position="148"/>
        <end position="166"/>
    </location>
</feature>
<keyword evidence="10" id="KW-1185">Reference proteome</keyword>
<feature type="transmembrane region" description="Helical" evidence="7">
    <location>
        <begin position="178"/>
        <end position="198"/>
    </location>
</feature>
<proteinExistence type="predicted"/>
<reference evidence="9" key="1">
    <citation type="journal article" date="2014" name="Int. J. Syst. Evol. Microbiol.">
        <title>Complete genome sequence of Corynebacterium casei LMG S-19264T (=DSM 44701T), isolated from a smear-ripened cheese.</title>
        <authorList>
            <consortium name="US DOE Joint Genome Institute (JGI-PGF)"/>
            <person name="Walter F."/>
            <person name="Albersmeier A."/>
            <person name="Kalinowski J."/>
            <person name="Ruckert C."/>
        </authorList>
    </citation>
    <scope>NUCLEOTIDE SEQUENCE</scope>
    <source>
        <strain evidence="9">CGMCC 1.12919</strain>
    </source>
</reference>
<keyword evidence="3" id="KW-1003">Cell membrane</keyword>
<dbReference type="SUPFAM" id="SSF103473">
    <property type="entry name" value="MFS general substrate transporter"/>
    <property type="match status" value="1"/>
</dbReference>
<feature type="transmembrane region" description="Helical" evidence="7">
    <location>
        <begin position="312"/>
        <end position="331"/>
    </location>
</feature>
<evidence type="ECO:0000259" key="8">
    <source>
        <dbReference type="PROSITE" id="PS50850"/>
    </source>
</evidence>
<evidence type="ECO:0000313" key="9">
    <source>
        <dbReference type="EMBL" id="GGC48634.1"/>
    </source>
</evidence>
<dbReference type="InterPro" id="IPR036259">
    <property type="entry name" value="MFS_trans_sf"/>
</dbReference>
<dbReference type="InterPro" id="IPR011701">
    <property type="entry name" value="MFS"/>
</dbReference>
<dbReference type="GO" id="GO:0005886">
    <property type="term" value="C:plasma membrane"/>
    <property type="evidence" value="ECO:0007669"/>
    <property type="project" value="UniProtKB-SubCell"/>
</dbReference>
<feature type="domain" description="Major facilitator superfamily (MFS) profile" evidence="8">
    <location>
        <begin position="25"/>
        <end position="499"/>
    </location>
</feature>
<dbReference type="FunFam" id="1.20.1720.10:FF:000004">
    <property type="entry name" value="EmrB/QacA family drug resistance transporter"/>
    <property type="match status" value="1"/>
</dbReference>
<keyword evidence="4 7" id="KW-0812">Transmembrane</keyword>
<dbReference type="PRINTS" id="PR01036">
    <property type="entry name" value="TCRTETB"/>
</dbReference>
<feature type="transmembrane region" description="Helical" evidence="7">
    <location>
        <begin position="20"/>
        <end position="40"/>
    </location>
</feature>
<dbReference type="AlphaFoldDB" id="A0A916TZQ4"/>
<dbReference type="Proteomes" id="UP000637002">
    <property type="component" value="Unassembled WGS sequence"/>
</dbReference>
<organism evidence="9 10">
    <name type="scientific">Chelatococcus reniformis</name>
    <dbReference type="NCBI Taxonomy" id="1494448"/>
    <lineage>
        <taxon>Bacteria</taxon>
        <taxon>Pseudomonadati</taxon>
        <taxon>Pseudomonadota</taxon>
        <taxon>Alphaproteobacteria</taxon>
        <taxon>Hyphomicrobiales</taxon>
        <taxon>Chelatococcaceae</taxon>
        <taxon>Chelatococcus</taxon>
    </lineage>
</organism>